<dbReference type="InterPro" id="IPR029058">
    <property type="entry name" value="AB_hydrolase_fold"/>
</dbReference>
<sequence>MSAVNLSFRKIDFQNGKFFSPVCGPIIVLHGLFGSSKNWLSVGGFLSQYADVYLLDLRNHGDSPHSSEHSIASMVEDIEVWVTKQKLEKPVILGHSMGGLVSMGFALKKSEYSV</sequence>
<dbReference type="PANTHER" id="PTHR46118:SF4">
    <property type="entry name" value="PROTEIN ABHD11"/>
    <property type="match status" value="1"/>
</dbReference>
<evidence type="ECO:0000256" key="1">
    <source>
        <dbReference type="ARBA" id="ARBA00022801"/>
    </source>
</evidence>
<dbReference type="Pfam" id="PF00561">
    <property type="entry name" value="Abhydrolase_1"/>
    <property type="match status" value="1"/>
</dbReference>
<name>M6ZF88_LEPIR</name>
<dbReference type="SUPFAM" id="SSF53474">
    <property type="entry name" value="alpha/beta-Hydrolases"/>
    <property type="match status" value="1"/>
</dbReference>
<feature type="domain" description="AB hydrolase-1" evidence="2">
    <location>
        <begin position="25"/>
        <end position="109"/>
    </location>
</feature>
<proteinExistence type="predicted"/>
<dbReference type="EMBL" id="AKWN02000458">
    <property type="protein sequence ID" value="EMP05148.1"/>
    <property type="molecule type" value="Genomic_DNA"/>
</dbReference>
<evidence type="ECO:0000259" key="2">
    <source>
        <dbReference type="Pfam" id="PF00561"/>
    </source>
</evidence>
<keyword evidence="1" id="KW-0378">Hydrolase</keyword>
<dbReference type="GO" id="GO:0016787">
    <property type="term" value="F:hydrolase activity"/>
    <property type="evidence" value="ECO:0007669"/>
    <property type="project" value="UniProtKB-KW"/>
</dbReference>
<organism evidence="3 4">
    <name type="scientific">Leptospira interrogans serovar Pyrogenes str. 200701872</name>
    <dbReference type="NCBI Taxonomy" id="1193029"/>
    <lineage>
        <taxon>Bacteria</taxon>
        <taxon>Pseudomonadati</taxon>
        <taxon>Spirochaetota</taxon>
        <taxon>Spirochaetia</taxon>
        <taxon>Leptospirales</taxon>
        <taxon>Leptospiraceae</taxon>
        <taxon>Leptospira</taxon>
    </lineage>
</organism>
<evidence type="ECO:0000313" key="4">
    <source>
        <dbReference type="Proteomes" id="UP000012117"/>
    </source>
</evidence>
<evidence type="ECO:0000313" key="3">
    <source>
        <dbReference type="EMBL" id="EMP05148.1"/>
    </source>
</evidence>
<dbReference type="AlphaFoldDB" id="M6ZF88"/>
<comment type="caution">
    <text evidence="3">The sequence shown here is derived from an EMBL/GenBank/DDBJ whole genome shotgun (WGS) entry which is preliminary data.</text>
</comment>
<reference evidence="3 4" key="1">
    <citation type="submission" date="2013-01" db="EMBL/GenBank/DDBJ databases">
        <authorList>
            <person name="Harkins D.M."/>
            <person name="Durkin A.S."/>
            <person name="Brinkac L.M."/>
            <person name="Haft D.H."/>
            <person name="Selengut J.D."/>
            <person name="Sanka R."/>
            <person name="DePew J."/>
            <person name="Purushe J."/>
            <person name="Picardeau M."/>
            <person name="Werts C."/>
            <person name="Goarant C."/>
            <person name="Vinetz J.M."/>
            <person name="Sutton G.G."/>
            <person name="Nierman W.C."/>
            <person name="Fouts D.E."/>
        </authorList>
    </citation>
    <scope>NUCLEOTIDE SEQUENCE [LARGE SCALE GENOMIC DNA]</scope>
    <source>
        <strain evidence="3 4">200701872</strain>
    </source>
</reference>
<protein>
    <submittedName>
        <fullName evidence="3">PGAP1-like domain protein</fullName>
    </submittedName>
</protein>
<dbReference type="InterPro" id="IPR000073">
    <property type="entry name" value="AB_hydrolase_1"/>
</dbReference>
<dbReference type="Proteomes" id="UP000012117">
    <property type="component" value="Unassembled WGS sequence"/>
</dbReference>
<accession>M6ZF88</accession>
<dbReference type="PANTHER" id="PTHR46118">
    <property type="entry name" value="PROTEIN ABHD11"/>
    <property type="match status" value="1"/>
</dbReference>
<gene>
    <name evidence="3" type="ORF">LEP1GSC124_0534</name>
</gene>
<feature type="non-terminal residue" evidence="3">
    <location>
        <position position="114"/>
    </location>
</feature>
<dbReference type="Gene3D" id="3.40.50.1820">
    <property type="entry name" value="alpha/beta hydrolase"/>
    <property type="match status" value="1"/>
</dbReference>